<keyword evidence="16" id="KW-1185">Reference proteome</keyword>
<dbReference type="UniPathway" id="UPA00109">
    <property type="reaction ID" value="UER00180"/>
</dbReference>
<keyword evidence="8 12" id="KW-0324">Glycolysis</keyword>
<keyword evidence="5 12" id="KW-0547">Nucleotide-binding</keyword>
<dbReference type="FunFam" id="3.30.420.40:FF:000805">
    <property type="entry name" value="Hexokinase-2"/>
    <property type="match status" value="1"/>
</dbReference>
<evidence type="ECO:0000256" key="2">
    <source>
        <dbReference type="ARBA" id="ARBA00005028"/>
    </source>
</evidence>
<sequence length="453" mass="50584">MDEPTPSLEELEEQTFITKEYIEEKIIPGFTDAYRRGFDEDESTMIPSYVCRLPTGMETGTYLSLDLGGTNLRVAAVTLVGDGKTDIEQKQFVIPEELKTVPVETLFDWVADCAKDLLIKIKSLEKEMYMGVSFSFPIKQTDINKGVAMKMGKGFDIPGLVNNDVVELLNDAFVRKKINIHIVAIVNDTVGSLVAYAYRDQNTIASMIIGTGTNAACICETSEIKKQNFPPDSPQYMIVNNEISLMGADFLPKKTKYDKILDSQSSIPGFQPFEKMVSGRYIGELVRLAIVDYVKNYNLFDGKLPGKMEIPYSFSTVHMSEIESDRTYNSANILKSLTQNFKFSEDNTPTVGDMRTVQELVRKFSRRSAHLAVAAVASLIKLQCGTYKNIEREVRIAIDGSIYNSYYKYSSSMSKLLKEIQESGEDKKVKIVSVKNGGIIGAAVTAMMYSPHP</sequence>
<dbReference type="VEuPathDB" id="FungiDB:FUN_025392"/>
<dbReference type="GO" id="GO:0001678">
    <property type="term" value="P:intracellular glucose homeostasis"/>
    <property type="evidence" value="ECO:0007669"/>
    <property type="project" value="InterPro"/>
</dbReference>
<dbReference type="Proteomes" id="UP000234323">
    <property type="component" value="Unassembled WGS sequence"/>
</dbReference>
<dbReference type="GO" id="GO:0008865">
    <property type="term" value="F:fructokinase activity"/>
    <property type="evidence" value="ECO:0007669"/>
    <property type="project" value="TreeGrafter"/>
</dbReference>
<comment type="catalytic activity">
    <reaction evidence="9">
        <text>a D-hexose + ATP = a D-hexose 6-phosphate + ADP + H(+)</text>
        <dbReference type="Rhea" id="RHEA:22740"/>
        <dbReference type="ChEBI" id="CHEBI:4194"/>
        <dbReference type="ChEBI" id="CHEBI:15378"/>
        <dbReference type="ChEBI" id="CHEBI:30616"/>
        <dbReference type="ChEBI" id="CHEBI:229467"/>
        <dbReference type="ChEBI" id="CHEBI:456216"/>
        <dbReference type="EC" id="2.7.1.1"/>
    </reaction>
    <physiologicalReaction direction="left-to-right" evidence="9">
        <dbReference type="Rhea" id="RHEA:22741"/>
    </physiologicalReaction>
</comment>
<dbReference type="EC" id="2.7.1.-" evidence="12"/>
<evidence type="ECO:0000256" key="8">
    <source>
        <dbReference type="ARBA" id="ARBA00023152"/>
    </source>
</evidence>
<gene>
    <name evidence="15" type="ORF">RhiirA4_71794</name>
</gene>
<evidence type="ECO:0000256" key="1">
    <source>
        <dbReference type="ARBA" id="ARBA00004888"/>
    </source>
</evidence>
<organism evidence="15 16">
    <name type="scientific">Rhizophagus irregularis</name>
    <dbReference type="NCBI Taxonomy" id="588596"/>
    <lineage>
        <taxon>Eukaryota</taxon>
        <taxon>Fungi</taxon>
        <taxon>Fungi incertae sedis</taxon>
        <taxon>Mucoromycota</taxon>
        <taxon>Glomeromycotina</taxon>
        <taxon>Glomeromycetes</taxon>
        <taxon>Glomerales</taxon>
        <taxon>Glomeraceae</taxon>
        <taxon>Rhizophagus</taxon>
    </lineage>
</organism>
<dbReference type="GO" id="GO:0004340">
    <property type="term" value="F:glucokinase activity"/>
    <property type="evidence" value="ECO:0007669"/>
    <property type="project" value="TreeGrafter"/>
</dbReference>
<dbReference type="GO" id="GO:0005739">
    <property type="term" value="C:mitochondrion"/>
    <property type="evidence" value="ECO:0007669"/>
    <property type="project" value="TreeGrafter"/>
</dbReference>
<dbReference type="PROSITE" id="PS51748">
    <property type="entry name" value="HEXOKINASE_2"/>
    <property type="match status" value="1"/>
</dbReference>
<dbReference type="AlphaFoldDB" id="A0A2I1H8F2"/>
<comment type="pathway">
    <text evidence="2">Carbohydrate metabolism; hexose metabolism.</text>
</comment>
<dbReference type="GO" id="GO:0005536">
    <property type="term" value="F:D-glucose binding"/>
    <property type="evidence" value="ECO:0007669"/>
    <property type="project" value="InterPro"/>
</dbReference>
<evidence type="ECO:0000256" key="7">
    <source>
        <dbReference type="ARBA" id="ARBA00022840"/>
    </source>
</evidence>
<evidence type="ECO:0000256" key="12">
    <source>
        <dbReference type="RuleBase" id="RU362007"/>
    </source>
</evidence>
<dbReference type="SUPFAM" id="SSF53067">
    <property type="entry name" value="Actin-like ATPase domain"/>
    <property type="match status" value="2"/>
</dbReference>
<dbReference type="EMBL" id="LLXI01001788">
    <property type="protein sequence ID" value="PKY55163.1"/>
    <property type="molecule type" value="Genomic_DNA"/>
</dbReference>
<evidence type="ECO:0000256" key="3">
    <source>
        <dbReference type="ARBA" id="ARBA00009225"/>
    </source>
</evidence>
<name>A0A2I1H8F2_9GLOM</name>
<evidence type="ECO:0000256" key="5">
    <source>
        <dbReference type="ARBA" id="ARBA00022741"/>
    </source>
</evidence>
<evidence type="ECO:0000313" key="15">
    <source>
        <dbReference type="EMBL" id="PKY55163.1"/>
    </source>
</evidence>
<feature type="domain" description="Hexokinase N-terminal" evidence="13">
    <location>
        <begin position="8"/>
        <end position="198"/>
    </location>
</feature>
<comment type="caution">
    <text evidence="15">The sequence shown here is derived from an EMBL/GenBank/DDBJ whole genome shotgun (WGS) entry which is preliminary data.</text>
</comment>
<feature type="domain" description="Hexokinase C-terminal" evidence="14">
    <location>
        <begin position="206"/>
        <end position="448"/>
    </location>
</feature>
<dbReference type="Gene3D" id="3.30.420.40">
    <property type="match status" value="1"/>
</dbReference>
<reference evidence="15 16" key="1">
    <citation type="submission" date="2015-10" db="EMBL/GenBank/DDBJ databases">
        <title>Genome analyses suggest a sexual origin of heterokaryosis in a supposedly ancient asexual fungus.</title>
        <authorList>
            <person name="Ropars J."/>
            <person name="Sedzielewska K."/>
            <person name="Noel J."/>
            <person name="Charron P."/>
            <person name="Farinelli L."/>
            <person name="Marton T."/>
            <person name="Kruger M."/>
            <person name="Pelin A."/>
            <person name="Brachmann A."/>
            <person name="Corradi N."/>
        </authorList>
    </citation>
    <scope>NUCLEOTIDE SEQUENCE [LARGE SCALE GENOMIC DNA]</scope>
    <source>
        <strain evidence="15 16">A4</strain>
    </source>
</reference>
<dbReference type="InterPro" id="IPR001312">
    <property type="entry name" value="Hexokinase"/>
</dbReference>
<dbReference type="Pfam" id="PF00349">
    <property type="entry name" value="Hexokinase_1"/>
    <property type="match status" value="1"/>
</dbReference>
<keyword evidence="4 12" id="KW-0808">Transferase</keyword>
<evidence type="ECO:0000259" key="14">
    <source>
        <dbReference type="Pfam" id="PF03727"/>
    </source>
</evidence>
<dbReference type="Gene3D" id="3.40.367.20">
    <property type="match status" value="1"/>
</dbReference>
<dbReference type="GO" id="GO:0006096">
    <property type="term" value="P:glycolytic process"/>
    <property type="evidence" value="ECO:0007669"/>
    <property type="project" value="UniProtKB-UniPathway"/>
</dbReference>
<dbReference type="PANTHER" id="PTHR19443:SF24">
    <property type="entry name" value="PHOSPHOTRANSFERASE"/>
    <property type="match status" value="1"/>
</dbReference>
<dbReference type="InterPro" id="IPR043129">
    <property type="entry name" value="ATPase_NBD"/>
</dbReference>
<dbReference type="PRINTS" id="PR00475">
    <property type="entry name" value="HEXOKINASE"/>
</dbReference>
<proteinExistence type="inferred from homology"/>
<dbReference type="OrthoDB" id="419537at2759"/>
<evidence type="ECO:0000256" key="9">
    <source>
        <dbReference type="ARBA" id="ARBA00044613"/>
    </source>
</evidence>
<protein>
    <recommendedName>
        <fullName evidence="12">Phosphotransferase</fullName>
        <ecNumber evidence="12">2.7.1.-</ecNumber>
    </recommendedName>
</protein>
<comment type="pathway">
    <text evidence="1">Carbohydrate degradation; glycolysis; D-glyceraldehyde 3-phosphate and glycerone phosphate from D-glucose: step 1/4.</text>
</comment>
<evidence type="ECO:0000256" key="11">
    <source>
        <dbReference type="ARBA" id="ARBA00048160"/>
    </source>
</evidence>
<dbReference type="GO" id="GO:0006006">
    <property type="term" value="P:glucose metabolic process"/>
    <property type="evidence" value="ECO:0007669"/>
    <property type="project" value="TreeGrafter"/>
</dbReference>
<dbReference type="GO" id="GO:0005524">
    <property type="term" value="F:ATP binding"/>
    <property type="evidence" value="ECO:0007669"/>
    <property type="project" value="UniProtKB-UniRule"/>
</dbReference>
<dbReference type="VEuPathDB" id="FungiDB:RhiirA1_421470"/>
<dbReference type="PANTHER" id="PTHR19443">
    <property type="entry name" value="HEXOKINASE"/>
    <property type="match status" value="1"/>
</dbReference>
<keyword evidence="7 12" id="KW-0067">ATP-binding</keyword>
<keyword evidence="6 12" id="KW-0418">Kinase</keyword>
<dbReference type="GO" id="GO:0006013">
    <property type="term" value="P:mannose metabolic process"/>
    <property type="evidence" value="ECO:0007669"/>
    <property type="project" value="TreeGrafter"/>
</dbReference>
<evidence type="ECO:0000256" key="4">
    <source>
        <dbReference type="ARBA" id="ARBA00022679"/>
    </source>
</evidence>
<dbReference type="GO" id="GO:0005829">
    <property type="term" value="C:cytosol"/>
    <property type="evidence" value="ECO:0007669"/>
    <property type="project" value="TreeGrafter"/>
</dbReference>
<dbReference type="Pfam" id="PF03727">
    <property type="entry name" value="Hexokinase_2"/>
    <property type="match status" value="1"/>
</dbReference>
<evidence type="ECO:0000313" key="16">
    <source>
        <dbReference type="Proteomes" id="UP000234323"/>
    </source>
</evidence>
<dbReference type="VEuPathDB" id="FungiDB:RhiirFUN_024749"/>
<dbReference type="InterPro" id="IPR022672">
    <property type="entry name" value="Hexokinase_N"/>
</dbReference>
<evidence type="ECO:0000256" key="6">
    <source>
        <dbReference type="ARBA" id="ARBA00022777"/>
    </source>
</evidence>
<accession>A0A2I1H8F2</accession>
<evidence type="ECO:0000256" key="10">
    <source>
        <dbReference type="ARBA" id="ARBA00047905"/>
    </source>
</evidence>
<comment type="catalytic activity">
    <reaction evidence="10">
        <text>D-fructose + ATP = D-fructose 6-phosphate + ADP + H(+)</text>
        <dbReference type="Rhea" id="RHEA:16125"/>
        <dbReference type="ChEBI" id="CHEBI:15378"/>
        <dbReference type="ChEBI" id="CHEBI:30616"/>
        <dbReference type="ChEBI" id="CHEBI:37721"/>
        <dbReference type="ChEBI" id="CHEBI:61527"/>
        <dbReference type="ChEBI" id="CHEBI:456216"/>
        <dbReference type="EC" id="2.7.1.1"/>
    </reaction>
    <physiologicalReaction direction="left-to-right" evidence="10">
        <dbReference type="Rhea" id="RHEA:16126"/>
    </physiologicalReaction>
</comment>
<evidence type="ECO:0000259" key="13">
    <source>
        <dbReference type="Pfam" id="PF00349"/>
    </source>
</evidence>
<comment type="catalytic activity">
    <reaction evidence="11">
        <text>D-glucose + ATP = D-glucose 6-phosphate + ADP + H(+)</text>
        <dbReference type="Rhea" id="RHEA:17825"/>
        <dbReference type="ChEBI" id="CHEBI:4167"/>
        <dbReference type="ChEBI" id="CHEBI:15378"/>
        <dbReference type="ChEBI" id="CHEBI:30616"/>
        <dbReference type="ChEBI" id="CHEBI:61548"/>
        <dbReference type="ChEBI" id="CHEBI:456216"/>
        <dbReference type="EC" id="2.7.1.1"/>
    </reaction>
    <physiologicalReaction direction="left-to-right" evidence="11">
        <dbReference type="Rhea" id="RHEA:17826"/>
    </physiologicalReaction>
</comment>
<dbReference type="InterPro" id="IPR022673">
    <property type="entry name" value="Hexokinase_C"/>
</dbReference>
<dbReference type="GO" id="GO:0019158">
    <property type="term" value="F:mannokinase activity"/>
    <property type="evidence" value="ECO:0007669"/>
    <property type="project" value="TreeGrafter"/>
</dbReference>
<comment type="similarity">
    <text evidence="3 12">Belongs to the hexokinase family.</text>
</comment>